<evidence type="ECO:0000259" key="3">
    <source>
        <dbReference type="Pfam" id="PF14417"/>
    </source>
</evidence>
<dbReference type="CDD" id="cd16936">
    <property type="entry name" value="HATPase_RsbW-like"/>
    <property type="match status" value="1"/>
</dbReference>
<keyword evidence="5" id="KW-1185">Reference proteome</keyword>
<evidence type="ECO:0000259" key="2">
    <source>
        <dbReference type="Pfam" id="PF13581"/>
    </source>
</evidence>
<dbReference type="InterPro" id="IPR036890">
    <property type="entry name" value="HATPase_C_sf"/>
</dbReference>
<dbReference type="Gene3D" id="3.30.565.10">
    <property type="entry name" value="Histidine kinase-like ATPase, C-terminal domain"/>
    <property type="match status" value="1"/>
</dbReference>
<dbReference type="Proteomes" id="UP001589867">
    <property type="component" value="Unassembled WGS sequence"/>
</dbReference>
<dbReference type="SUPFAM" id="SSF55874">
    <property type="entry name" value="ATPase domain of HSP90 chaperone/DNA topoisomerase II/histidine kinase"/>
    <property type="match status" value="1"/>
</dbReference>
<dbReference type="Pfam" id="PF13581">
    <property type="entry name" value="HATPase_c_2"/>
    <property type="match status" value="1"/>
</dbReference>
<organism evidence="4 5">
    <name type="scientific">Phytohabitans kaempferiae</name>
    <dbReference type="NCBI Taxonomy" id="1620943"/>
    <lineage>
        <taxon>Bacteria</taxon>
        <taxon>Bacillati</taxon>
        <taxon>Actinomycetota</taxon>
        <taxon>Actinomycetes</taxon>
        <taxon>Micromonosporales</taxon>
        <taxon>Micromonosporaceae</taxon>
    </lineage>
</organism>
<feature type="domain" description="Histidine kinase/HSP90-like ATPase" evidence="2">
    <location>
        <begin position="189"/>
        <end position="302"/>
    </location>
</feature>
<dbReference type="InterPro" id="IPR047718">
    <property type="entry name" value="RsbA-like_anti_sig"/>
</dbReference>
<dbReference type="Pfam" id="PF14417">
    <property type="entry name" value="MEDS"/>
    <property type="match status" value="1"/>
</dbReference>
<dbReference type="InterPro" id="IPR003594">
    <property type="entry name" value="HATPase_dom"/>
</dbReference>
<dbReference type="NCBIfam" id="NF041045">
    <property type="entry name" value="RsbA_anti_sig"/>
    <property type="match status" value="1"/>
</dbReference>
<dbReference type="PANTHER" id="PTHR35526:SF3">
    <property type="entry name" value="ANTI-SIGMA-F FACTOR RSBW"/>
    <property type="match status" value="1"/>
</dbReference>
<protein>
    <submittedName>
        <fullName evidence="4">Anti-sigma factor RsbA family regulatory protein</fullName>
    </submittedName>
</protein>
<keyword evidence="1" id="KW-0723">Serine/threonine-protein kinase</keyword>
<accession>A0ABV6M2B7</accession>
<evidence type="ECO:0000256" key="1">
    <source>
        <dbReference type="ARBA" id="ARBA00022527"/>
    </source>
</evidence>
<feature type="domain" description="MEDS" evidence="3">
    <location>
        <begin position="5"/>
        <end position="149"/>
    </location>
</feature>
<comment type="caution">
    <text evidence="4">The sequence shown here is derived from an EMBL/GenBank/DDBJ whole genome shotgun (WGS) entry which is preliminary data.</text>
</comment>
<dbReference type="InterPro" id="IPR025847">
    <property type="entry name" value="MEDS_domain"/>
</dbReference>
<reference evidence="4 5" key="1">
    <citation type="submission" date="2024-09" db="EMBL/GenBank/DDBJ databases">
        <authorList>
            <person name="Sun Q."/>
            <person name="Mori K."/>
        </authorList>
    </citation>
    <scope>NUCLEOTIDE SEQUENCE [LARGE SCALE GENOMIC DNA]</scope>
    <source>
        <strain evidence="4 5">TBRC 3947</strain>
    </source>
</reference>
<name>A0ABV6M2B7_9ACTN</name>
<dbReference type="InterPro" id="IPR050267">
    <property type="entry name" value="Anti-sigma-factor_SerPK"/>
</dbReference>
<evidence type="ECO:0000313" key="5">
    <source>
        <dbReference type="Proteomes" id="UP001589867"/>
    </source>
</evidence>
<keyword evidence="1" id="KW-0418">Kinase</keyword>
<sequence length="309" mass="32373">MTAFDHLALLYRDAGELLAGTLSFVRAGLAASEPVAVAVPGANLDRIRDGLGADAGRVTFHDMTRAGGNPGRILPAVLLAFANAHPDRPVRIVEEQVWPGRTPLEYPACVQHEALINAVFAGRAARILCPYDVAGLAPEAIDDAHRTHPAVITPEGRVASPRYADPVALAESFNLPLPDPPADATMIAVDLTGLAKVRAFVIDLAEAAGLGADRADDLMIAVNELATNTVAHTPGQGTLSAWTEGGDLVCQVRDGGHIADPLAGRVPPPLTSSTGGRGLILVNQLCDLVRVHSRPGATTIRLHMRLSAR</sequence>
<dbReference type="RefSeq" id="WP_377250814.1">
    <property type="nucleotide sequence ID" value="NZ_JBHLUH010000021.1"/>
</dbReference>
<evidence type="ECO:0000313" key="4">
    <source>
        <dbReference type="EMBL" id="MFC0528786.1"/>
    </source>
</evidence>
<proteinExistence type="predicted"/>
<keyword evidence="1" id="KW-0808">Transferase</keyword>
<dbReference type="PANTHER" id="PTHR35526">
    <property type="entry name" value="ANTI-SIGMA-F FACTOR RSBW-RELATED"/>
    <property type="match status" value="1"/>
</dbReference>
<gene>
    <name evidence="4" type="ORF">ACFFIA_14055</name>
</gene>
<dbReference type="EMBL" id="JBHLUH010000021">
    <property type="protein sequence ID" value="MFC0528786.1"/>
    <property type="molecule type" value="Genomic_DNA"/>
</dbReference>